<dbReference type="Proteomes" id="UP001162030">
    <property type="component" value="Chromosome"/>
</dbReference>
<dbReference type="SUPFAM" id="SSF88946">
    <property type="entry name" value="Sigma2 domain of RNA polymerase sigma factors"/>
    <property type="match status" value="1"/>
</dbReference>
<gene>
    <name evidence="1" type="ORF">MSZNOR_0410</name>
</gene>
<reference evidence="1 2" key="1">
    <citation type="submission" date="2023-03" db="EMBL/GenBank/DDBJ databases">
        <authorList>
            <person name="Pearce D."/>
        </authorList>
    </citation>
    <scope>NUCLEOTIDE SEQUENCE [LARGE SCALE GENOMIC DNA]</scope>
    <source>
        <strain evidence="1">Msz</strain>
    </source>
</reference>
<keyword evidence="2" id="KW-1185">Reference proteome</keyword>
<proteinExistence type="predicted"/>
<protein>
    <submittedName>
        <fullName evidence="1">Uncharacterized protein</fullName>
    </submittedName>
</protein>
<dbReference type="EMBL" id="OX458333">
    <property type="protein sequence ID" value="CAI8738031.1"/>
    <property type="molecule type" value="Genomic_DNA"/>
</dbReference>
<evidence type="ECO:0000313" key="2">
    <source>
        <dbReference type="Proteomes" id="UP001162030"/>
    </source>
</evidence>
<organism evidence="1 2">
    <name type="scientific">Methylocaldum szegediense</name>
    <dbReference type="NCBI Taxonomy" id="73780"/>
    <lineage>
        <taxon>Bacteria</taxon>
        <taxon>Pseudomonadati</taxon>
        <taxon>Pseudomonadota</taxon>
        <taxon>Gammaproteobacteria</taxon>
        <taxon>Methylococcales</taxon>
        <taxon>Methylococcaceae</taxon>
        <taxon>Methylocaldum</taxon>
    </lineage>
</organism>
<evidence type="ECO:0000313" key="1">
    <source>
        <dbReference type="EMBL" id="CAI8738031.1"/>
    </source>
</evidence>
<dbReference type="InterPro" id="IPR013325">
    <property type="entry name" value="RNA_pol_sigma_r2"/>
</dbReference>
<name>A0ABM9HWU6_9GAMM</name>
<accession>A0ABM9HWU6</accession>
<sequence>MNSSALGTESVFSVTREEIFSFLMRRLRCPETAADSAQETYLRLHQSERRNPAEIRALRIPKRSI</sequence>
<dbReference type="Gene3D" id="1.10.1740.10">
    <property type="match status" value="1"/>
</dbReference>